<keyword evidence="1" id="KW-0812">Transmembrane</keyword>
<name>A0A1H0YUA4_9EURY</name>
<evidence type="ECO:0000256" key="1">
    <source>
        <dbReference type="SAM" id="Phobius"/>
    </source>
</evidence>
<reference evidence="3" key="2">
    <citation type="submission" date="2016-10" db="EMBL/GenBank/DDBJ databases">
        <authorList>
            <person name="de Groot N.N."/>
        </authorList>
    </citation>
    <scope>NUCLEOTIDE SEQUENCE [LARGE SCALE GENOMIC DNA]</scope>
    <source>
        <strain evidence="3">CGMCC 1.12397</strain>
    </source>
</reference>
<feature type="transmembrane region" description="Helical" evidence="1">
    <location>
        <begin position="359"/>
        <end position="387"/>
    </location>
</feature>
<dbReference type="OrthoDB" id="307643at2157"/>
<dbReference type="RefSeq" id="WP_092533356.1">
    <property type="nucleotide sequence ID" value="NZ_FNKQ01000001.1"/>
</dbReference>
<evidence type="ECO:0000313" key="4">
    <source>
        <dbReference type="Proteomes" id="UP000199289"/>
    </source>
</evidence>
<dbReference type="Proteomes" id="UP000199289">
    <property type="component" value="Unassembled WGS sequence"/>
</dbReference>
<feature type="transmembrane region" description="Helical" evidence="1">
    <location>
        <begin position="317"/>
        <end position="338"/>
    </location>
</feature>
<dbReference type="Proteomes" id="UP000255421">
    <property type="component" value="Unassembled WGS sequence"/>
</dbReference>
<reference evidence="2 5" key="3">
    <citation type="submission" date="2018-07" db="EMBL/GenBank/DDBJ databases">
        <title>Genome sequence of extremly halophilic archaeon Halopelagius longus strain BC12-B1.</title>
        <authorList>
            <person name="Zhang X."/>
        </authorList>
    </citation>
    <scope>NUCLEOTIDE SEQUENCE [LARGE SCALE GENOMIC DNA]</scope>
    <source>
        <strain evidence="2 5">BC12-B1</strain>
    </source>
</reference>
<feature type="transmembrane region" description="Helical" evidence="1">
    <location>
        <begin position="449"/>
        <end position="469"/>
    </location>
</feature>
<protein>
    <submittedName>
        <fullName evidence="3">Uncharacterized protein</fullName>
    </submittedName>
</protein>
<proteinExistence type="predicted"/>
<feature type="transmembrane region" description="Helical" evidence="1">
    <location>
        <begin position="126"/>
        <end position="147"/>
    </location>
</feature>
<sequence length="475" mass="50551">MPSSRDELLGRALACCLALVGTLLVAEGVAASNAAVGLQGASRDALSIPRWLYVATGGATIGASALLASFVTDRRFVRDIHRTHRDVGVRSLYRVGVVSLHLLGLVGLVLVAYSGLTGPRVPTVNFAVVVVFAGLRAGLTMVSYAVGNVWPALNPWRTVAARLPNGFLDYPARFGRWPAVVGLLGLVWMETTTGITSRPRLLGAAVVAYSLLTVSGALAVGAETWFRNVDPVSVFFRFYGRVAPFSWDEGRLRVHLPGMRLVGGDSDDAYANGLVTGLDDAAIAVALVWELTFSGFVTTRQGAQFVRAAVGVGVPPLLVYGGLFVLGFLVFYGAYLLASRAAADRLRTHRTAHELAVGFAPPLLAIAAGYHLAHYFGFFVSLAPSLVAVVGTPLSPPANPLVLTLPAWFSALDIVFVLGGHVLAVWVAHSIAYRLFPSRMQAIRSQFPFVFVMVGYTAASLWLISLPTAQPPFLP</sequence>
<feature type="transmembrane region" description="Helical" evidence="1">
    <location>
        <begin position="407"/>
        <end position="428"/>
    </location>
</feature>
<keyword evidence="1" id="KW-1133">Transmembrane helix</keyword>
<evidence type="ECO:0000313" key="2">
    <source>
        <dbReference type="EMBL" id="RDI72682.1"/>
    </source>
</evidence>
<keyword evidence="1" id="KW-0472">Membrane</keyword>
<evidence type="ECO:0000313" key="5">
    <source>
        <dbReference type="Proteomes" id="UP000255421"/>
    </source>
</evidence>
<dbReference type="EMBL" id="FNKQ01000001">
    <property type="protein sequence ID" value="SDQ18755.1"/>
    <property type="molecule type" value="Genomic_DNA"/>
</dbReference>
<dbReference type="EMBL" id="QQST01000001">
    <property type="protein sequence ID" value="RDI72682.1"/>
    <property type="molecule type" value="Genomic_DNA"/>
</dbReference>
<organism evidence="3 4">
    <name type="scientific">Halopelagius longus</name>
    <dbReference type="NCBI Taxonomy" id="1236180"/>
    <lineage>
        <taxon>Archaea</taxon>
        <taxon>Methanobacteriati</taxon>
        <taxon>Methanobacteriota</taxon>
        <taxon>Stenosarchaea group</taxon>
        <taxon>Halobacteria</taxon>
        <taxon>Halobacteriales</taxon>
        <taxon>Haloferacaceae</taxon>
    </lineage>
</organism>
<evidence type="ECO:0000313" key="3">
    <source>
        <dbReference type="EMBL" id="SDQ18755.1"/>
    </source>
</evidence>
<dbReference type="AlphaFoldDB" id="A0A1H0YUA4"/>
<feature type="transmembrane region" description="Helical" evidence="1">
    <location>
        <begin position="201"/>
        <end position="222"/>
    </location>
</feature>
<gene>
    <name evidence="2" type="ORF">DWB78_13640</name>
    <name evidence="3" type="ORF">SAMN05216278_0848</name>
</gene>
<feature type="transmembrane region" description="Helical" evidence="1">
    <location>
        <begin position="92"/>
        <end position="114"/>
    </location>
</feature>
<feature type="transmembrane region" description="Helical" evidence="1">
    <location>
        <begin position="50"/>
        <end position="71"/>
    </location>
</feature>
<accession>A0A1H0YUA4</accession>
<keyword evidence="5" id="KW-1185">Reference proteome</keyword>
<reference evidence="4" key="1">
    <citation type="submission" date="2016-10" db="EMBL/GenBank/DDBJ databases">
        <authorList>
            <person name="Varghese N."/>
            <person name="Submissions S."/>
        </authorList>
    </citation>
    <scope>NUCLEOTIDE SEQUENCE [LARGE SCALE GENOMIC DNA]</scope>
    <source>
        <strain evidence="4">CGMCC 1.12397</strain>
    </source>
</reference>